<feature type="compositionally biased region" description="Basic residues" evidence="1">
    <location>
        <begin position="149"/>
        <end position="163"/>
    </location>
</feature>
<protein>
    <submittedName>
        <fullName evidence="2">Uncharacterized protein</fullName>
    </submittedName>
</protein>
<sequence length="163" mass="18615">MIWREIRELEKILKDVHREKRNLEKKYTNFKQENDQLTGSLSLHSYSSAENSPEKELQHVKDSDTRGLKSKSWHSSTEKENSKAARNNYFGDDESFSSPPRKVKSWLEGLDTSSGAAKSGEVPNDLNSKEKTPIAPERSPVNGLISQTSRKRGKSKKGRKWIL</sequence>
<feature type="region of interest" description="Disordered" evidence="1">
    <location>
        <begin position="32"/>
        <end position="163"/>
    </location>
</feature>
<evidence type="ECO:0000256" key="1">
    <source>
        <dbReference type="SAM" id="MobiDB-lite"/>
    </source>
</evidence>
<name>A0A9W9YC51_9CNID</name>
<accession>A0A9W9YC51</accession>
<evidence type="ECO:0000313" key="3">
    <source>
        <dbReference type="Proteomes" id="UP001163046"/>
    </source>
</evidence>
<dbReference type="Proteomes" id="UP001163046">
    <property type="component" value="Unassembled WGS sequence"/>
</dbReference>
<proteinExistence type="predicted"/>
<dbReference type="AlphaFoldDB" id="A0A9W9YC51"/>
<keyword evidence="3" id="KW-1185">Reference proteome</keyword>
<comment type="caution">
    <text evidence="2">The sequence shown here is derived from an EMBL/GenBank/DDBJ whole genome shotgun (WGS) entry which is preliminary data.</text>
</comment>
<dbReference type="EMBL" id="MU827807">
    <property type="protein sequence ID" value="KAJ7325608.1"/>
    <property type="molecule type" value="Genomic_DNA"/>
</dbReference>
<organism evidence="2 3">
    <name type="scientific">Desmophyllum pertusum</name>
    <dbReference type="NCBI Taxonomy" id="174260"/>
    <lineage>
        <taxon>Eukaryota</taxon>
        <taxon>Metazoa</taxon>
        <taxon>Cnidaria</taxon>
        <taxon>Anthozoa</taxon>
        <taxon>Hexacorallia</taxon>
        <taxon>Scleractinia</taxon>
        <taxon>Caryophylliina</taxon>
        <taxon>Caryophylliidae</taxon>
        <taxon>Desmophyllum</taxon>
    </lineage>
</organism>
<gene>
    <name evidence="2" type="ORF">OS493_029471</name>
</gene>
<feature type="compositionally biased region" description="Polar residues" evidence="1">
    <location>
        <begin position="32"/>
        <end position="51"/>
    </location>
</feature>
<evidence type="ECO:0000313" key="2">
    <source>
        <dbReference type="EMBL" id="KAJ7325608.1"/>
    </source>
</evidence>
<reference evidence="2" key="1">
    <citation type="submission" date="2023-01" db="EMBL/GenBank/DDBJ databases">
        <title>Genome assembly of the deep-sea coral Lophelia pertusa.</title>
        <authorList>
            <person name="Herrera S."/>
            <person name="Cordes E."/>
        </authorList>
    </citation>
    <scope>NUCLEOTIDE SEQUENCE</scope>
    <source>
        <strain evidence="2">USNM1676648</strain>
        <tissue evidence="2">Polyp</tissue>
    </source>
</reference>
<feature type="compositionally biased region" description="Basic and acidic residues" evidence="1">
    <location>
        <begin position="52"/>
        <end position="67"/>
    </location>
</feature>